<accession>B1WNT9</accession>
<evidence type="ECO:0008006" key="3">
    <source>
        <dbReference type="Google" id="ProtNLM"/>
    </source>
</evidence>
<organism evidence="1 2">
    <name type="scientific">Crocosphaera subtropica (strain ATCC 51142 / BH68)</name>
    <name type="common">Cyanothece sp. (strain ATCC 51142)</name>
    <dbReference type="NCBI Taxonomy" id="43989"/>
    <lineage>
        <taxon>Bacteria</taxon>
        <taxon>Bacillati</taxon>
        <taxon>Cyanobacteriota</taxon>
        <taxon>Cyanophyceae</taxon>
        <taxon>Oscillatoriophycideae</taxon>
        <taxon>Chroococcales</taxon>
        <taxon>Aphanothecaceae</taxon>
        <taxon>Crocosphaera</taxon>
        <taxon>Crocosphaera subtropica</taxon>
    </lineage>
</organism>
<keyword evidence="2" id="KW-1185">Reference proteome</keyword>
<name>B1WNT9_CROS5</name>
<dbReference type="eggNOG" id="ENOG5032368">
    <property type="taxonomic scope" value="Bacteria"/>
</dbReference>
<sequence>MSVKKQTQNLRNCIMTLSKVITQVSLGLVSLATLTIPVTATPYPDIIINASVPQETVANQGIILPQSTALLVTFPDNIIVDVGQGDSAPIILPLMQDIKSPSGDIVIPANTPISVKVQPYEDGALLVAESIIVNGQMIPITAHSSMLPGRTITRRTAEDMARQGSKVYGNLATSIGGAVGAAIPDMQRGGFGGAAFGILKGMSSPDNIRIVEISAGRVHLLQLQSSIELTSR</sequence>
<gene>
    <name evidence="1" type="ordered locus">cce_2168</name>
</gene>
<dbReference type="AlphaFoldDB" id="B1WNT9"/>
<protein>
    <recommendedName>
        <fullName evidence="3">AMIN domain-containing protein</fullName>
    </recommendedName>
</protein>
<evidence type="ECO:0000313" key="2">
    <source>
        <dbReference type="Proteomes" id="UP000001203"/>
    </source>
</evidence>
<dbReference type="EMBL" id="CP000806">
    <property type="protein sequence ID" value="ACB51518.1"/>
    <property type="molecule type" value="Genomic_DNA"/>
</dbReference>
<reference evidence="1 2" key="1">
    <citation type="journal article" date="2008" name="Proc. Natl. Acad. Sci. U.S.A.">
        <title>The genome of Cyanothece 51142, a unicellular diazotrophic cyanobacterium important in the marine nitrogen cycle.</title>
        <authorList>
            <person name="Welsh E.A."/>
            <person name="Liberton M."/>
            <person name="Stoeckel J."/>
            <person name="Loh T."/>
            <person name="Elvitigala T."/>
            <person name="Wang C."/>
            <person name="Wollam A."/>
            <person name="Fulton R.S."/>
            <person name="Clifton S.W."/>
            <person name="Jacobs J.M."/>
            <person name="Aurora R."/>
            <person name="Ghosh B.K."/>
            <person name="Sherman L.A."/>
            <person name="Smith R.D."/>
            <person name="Wilson R.K."/>
            <person name="Pakrasi H.B."/>
        </authorList>
    </citation>
    <scope>NUCLEOTIDE SEQUENCE [LARGE SCALE GENOMIC DNA]</scope>
    <source>
        <strain evidence="2">ATCC 51142 / BH68</strain>
    </source>
</reference>
<dbReference type="HOGENOM" id="CLU_102548_0_0_3"/>
<dbReference type="STRING" id="43989.cce_2168"/>
<dbReference type="KEGG" id="cyt:cce_2168"/>
<evidence type="ECO:0000313" key="1">
    <source>
        <dbReference type="EMBL" id="ACB51518.1"/>
    </source>
</evidence>
<dbReference type="Proteomes" id="UP000001203">
    <property type="component" value="Chromosome circular"/>
</dbReference>
<proteinExistence type="predicted"/>